<evidence type="ECO:0000313" key="2">
    <source>
        <dbReference type="Proteomes" id="UP000193689"/>
    </source>
</evidence>
<gene>
    <name evidence="1" type="ORF">BCR38DRAFT_123661</name>
</gene>
<keyword evidence="2" id="KW-1185">Reference proteome</keyword>
<reference evidence="1 2" key="1">
    <citation type="submission" date="2016-07" db="EMBL/GenBank/DDBJ databases">
        <title>Pervasive Adenine N6-methylation of Active Genes in Fungi.</title>
        <authorList>
            <consortium name="DOE Joint Genome Institute"/>
            <person name="Mondo S.J."/>
            <person name="Dannebaum R.O."/>
            <person name="Kuo R.C."/>
            <person name="Labutti K."/>
            <person name="Haridas S."/>
            <person name="Kuo A."/>
            <person name="Salamov A."/>
            <person name="Ahrendt S.R."/>
            <person name="Lipzen A."/>
            <person name="Sullivan W."/>
            <person name="Andreopoulos W.B."/>
            <person name="Clum A."/>
            <person name="Lindquist E."/>
            <person name="Daum C."/>
            <person name="Ramamoorthy G.K."/>
            <person name="Gryganskyi A."/>
            <person name="Culley D."/>
            <person name="Magnuson J.K."/>
            <person name="James T.Y."/>
            <person name="O'Malley M.A."/>
            <person name="Stajich J.E."/>
            <person name="Spatafora J.W."/>
            <person name="Visel A."/>
            <person name="Grigoriev I.V."/>
        </authorList>
    </citation>
    <scope>NUCLEOTIDE SEQUENCE [LARGE SCALE GENOMIC DNA]</scope>
    <source>
        <strain evidence="1 2">CBS 129021</strain>
    </source>
</reference>
<organism evidence="1 2">
    <name type="scientific">Pseudomassariella vexata</name>
    <dbReference type="NCBI Taxonomy" id="1141098"/>
    <lineage>
        <taxon>Eukaryota</taxon>
        <taxon>Fungi</taxon>
        <taxon>Dikarya</taxon>
        <taxon>Ascomycota</taxon>
        <taxon>Pezizomycotina</taxon>
        <taxon>Sordariomycetes</taxon>
        <taxon>Xylariomycetidae</taxon>
        <taxon>Amphisphaeriales</taxon>
        <taxon>Pseudomassariaceae</taxon>
        <taxon>Pseudomassariella</taxon>
    </lineage>
</organism>
<accession>A0A1Y2D994</accession>
<dbReference type="AlphaFoldDB" id="A0A1Y2D994"/>
<evidence type="ECO:0000313" key="1">
    <source>
        <dbReference type="EMBL" id="ORY55696.1"/>
    </source>
</evidence>
<dbReference type="EMBL" id="MCFJ01000026">
    <property type="protein sequence ID" value="ORY55696.1"/>
    <property type="molecule type" value="Genomic_DNA"/>
</dbReference>
<proteinExistence type="predicted"/>
<sequence>MVGNDSTTGQWVRVSPMQVRGGMKCSAAWWNSIEMVTMAWWSCRRRKGDGETAS</sequence>
<dbReference type="InParanoid" id="A0A1Y2D994"/>
<dbReference type="GeneID" id="63769705"/>
<name>A0A1Y2D994_9PEZI</name>
<comment type="caution">
    <text evidence="1">The sequence shown here is derived from an EMBL/GenBank/DDBJ whole genome shotgun (WGS) entry which is preliminary data.</text>
</comment>
<protein>
    <submittedName>
        <fullName evidence="1">Uncharacterized protein</fullName>
    </submittedName>
</protein>
<dbReference type="RefSeq" id="XP_040709754.1">
    <property type="nucleotide sequence ID" value="XM_040853493.1"/>
</dbReference>
<dbReference type="Proteomes" id="UP000193689">
    <property type="component" value="Unassembled WGS sequence"/>
</dbReference>